<dbReference type="EMBL" id="CP151632">
    <property type="protein sequence ID" value="WZO34608.1"/>
    <property type="molecule type" value="Genomic_DNA"/>
</dbReference>
<proteinExistence type="predicted"/>
<dbReference type="AlphaFoldDB" id="A0AAU6SCH0"/>
<dbReference type="InterPro" id="IPR029058">
    <property type="entry name" value="AB_hydrolase_fold"/>
</dbReference>
<dbReference type="Gene3D" id="3.40.50.1820">
    <property type="entry name" value="alpha/beta hydrolase"/>
    <property type="match status" value="1"/>
</dbReference>
<dbReference type="GO" id="GO:0008236">
    <property type="term" value="F:serine-type peptidase activity"/>
    <property type="evidence" value="ECO:0007669"/>
    <property type="project" value="InterPro"/>
</dbReference>
<evidence type="ECO:0000256" key="1">
    <source>
        <dbReference type="SAM" id="SignalP"/>
    </source>
</evidence>
<protein>
    <submittedName>
        <fullName evidence="3">Prolyl oligopeptidase family serine peptidase</fullName>
    </submittedName>
</protein>
<dbReference type="InterPro" id="IPR001375">
    <property type="entry name" value="Peptidase_S9_cat"/>
</dbReference>
<dbReference type="SUPFAM" id="SSF53474">
    <property type="entry name" value="alpha/beta-Hydrolases"/>
    <property type="match status" value="1"/>
</dbReference>
<name>A0AAU6SCH0_9MICO</name>
<evidence type="ECO:0000259" key="2">
    <source>
        <dbReference type="Pfam" id="PF00326"/>
    </source>
</evidence>
<keyword evidence="1" id="KW-0732">Signal</keyword>
<feature type="domain" description="Peptidase S9 prolyl oligopeptidase catalytic" evidence="2">
    <location>
        <begin position="112"/>
        <end position="166"/>
    </location>
</feature>
<reference evidence="3" key="1">
    <citation type="submission" date="2024-04" db="EMBL/GenBank/DDBJ databases">
        <authorList>
            <person name="Roder T."/>
            <person name="Oberhansli S."/>
            <person name="Kreuzer M."/>
        </authorList>
    </citation>
    <scope>NUCLEOTIDE SEQUENCE</scope>
    <source>
        <strain evidence="3">LWS13-1.2</strain>
    </source>
</reference>
<gene>
    <name evidence="3" type="ORF">MRBLWS13_002270</name>
</gene>
<feature type="signal peptide" evidence="1">
    <location>
        <begin position="1"/>
        <end position="32"/>
    </location>
</feature>
<feature type="chain" id="PRO_5043470188" evidence="1">
    <location>
        <begin position="33"/>
        <end position="455"/>
    </location>
</feature>
<organism evidence="3">
    <name type="scientific">Microbacterium sp. LWS13-1.2</name>
    <dbReference type="NCBI Taxonomy" id="3135264"/>
    <lineage>
        <taxon>Bacteria</taxon>
        <taxon>Bacillati</taxon>
        <taxon>Actinomycetota</taxon>
        <taxon>Actinomycetes</taxon>
        <taxon>Micrococcales</taxon>
        <taxon>Microbacteriaceae</taxon>
        <taxon>Microbacterium</taxon>
    </lineage>
</organism>
<dbReference type="InterPro" id="IPR006311">
    <property type="entry name" value="TAT_signal"/>
</dbReference>
<dbReference type="Pfam" id="PF00326">
    <property type="entry name" value="Peptidase_S9"/>
    <property type="match status" value="1"/>
</dbReference>
<dbReference type="RefSeq" id="WP_349425488.1">
    <property type="nucleotide sequence ID" value="NZ_CP151632.1"/>
</dbReference>
<dbReference type="GO" id="GO:0006508">
    <property type="term" value="P:proteolysis"/>
    <property type="evidence" value="ECO:0007669"/>
    <property type="project" value="InterPro"/>
</dbReference>
<evidence type="ECO:0000313" key="3">
    <source>
        <dbReference type="EMBL" id="WZO34608.1"/>
    </source>
</evidence>
<sequence length="455" mass="47373">MSPHVRTRVLGVAAVAAGALLSAGLVAPPAVAATPGDYSGSLPTGTTWLASVPSDWNGTVLLYSHGYRPSFVPGNPAAVAPDDATKTLLLEQGYALVGSSYAASGWAVPTAVDDQLQSLDAMLDETGLDPDHILAYGTSMGGLVTGRIAESAGDVIEGAMPTCGLMEGGVDLNNYQLDGAHAIDQLLAPAQEIDIEGYATLPDAFAASAALTAAVDAGQQTPEGRARIALAAALFHLSDGVLAADAPTDPAVAQQSLYEQLVDTIGFVTPGRFDIESTAGGNATWNVGVDYQKLFAQSADRALVQELYRQAGLDLKGDLATLTQTADVAADPGSVETLRASSGLTGDLEMPVLTLHTLDDILAPVQVEQEYAEDVRAAGDQSLLRQYFVDHIGHCVFTPAEIAAGIETLMDRVESGHWGGQSAERMNRLAASLDESESAFVPTKPGEFLADRERR</sequence>
<dbReference type="PROSITE" id="PS51318">
    <property type="entry name" value="TAT"/>
    <property type="match status" value="1"/>
</dbReference>
<accession>A0AAU6SCH0</accession>